<evidence type="ECO:0000256" key="2">
    <source>
        <dbReference type="ARBA" id="ARBA00022763"/>
    </source>
</evidence>
<reference evidence="8 9" key="1">
    <citation type="submission" date="2017-09" db="EMBL/GenBank/DDBJ databases">
        <title>Depth-based differentiation of microbial function through sediment-hosted aquifers and enrichment of novel symbionts in the deep terrestrial subsurface.</title>
        <authorList>
            <person name="Probst A.J."/>
            <person name="Ladd B."/>
            <person name="Jarett J.K."/>
            <person name="Geller-Mcgrath D.E."/>
            <person name="Sieber C.M."/>
            <person name="Emerson J.B."/>
            <person name="Anantharaman K."/>
            <person name="Thomas B.C."/>
            <person name="Malmstrom R."/>
            <person name="Stieglmeier M."/>
            <person name="Klingl A."/>
            <person name="Woyke T."/>
            <person name="Ryan C.M."/>
            <person name="Banfield J.F."/>
        </authorList>
    </citation>
    <scope>NUCLEOTIDE SEQUENCE [LARGE SCALE GENOMIC DNA]</scope>
    <source>
        <strain evidence="8">CG11_big_fil_rev_8_21_14_0_20_43_7</strain>
    </source>
</reference>
<dbReference type="Pfam" id="PF07499">
    <property type="entry name" value="RuvA_C"/>
    <property type="match status" value="1"/>
</dbReference>
<comment type="subunit">
    <text evidence="6">Homotetramer. Forms an RuvA(8)-RuvB(12)-Holliday junction (HJ) complex. HJ DNA is sandwiched between 2 RuvA tetramers; dsDNA enters through RuvA and exits via RuvB. An RuvB hexamer assembles on each DNA strand where it exits the tetramer. Each RuvB hexamer is contacted by two RuvA subunits (via domain III) on 2 adjacent RuvB subunits; this complex drives branch migration. In the full resolvosome a probable DNA-RuvA(4)-RuvB(12)-RuvC(2) complex forms which resolves the HJ.</text>
</comment>
<dbReference type="HAMAP" id="MF_00031">
    <property type="entry name" value="DNA_HJ_migration_RuvA"/>
    <property type="match status" value="1"/>
</dbReference>
<feature type="region of interest" description="Domain III" evidence="6">
    <location>
        <begin position="150"/>
        <end position="190"/>
    </location>
</feature>
<dbReference type="GO" id="GO:0005524">
    <property type="term" value="F:ATP binding"/>
    <property type="evidence" value="ECO:0007669"/>
    <property type="project" value="InterPro"/>
</dbReference>
<evidence type="ECO:0000259" key="7">
    <source>
        <dbReference type="SMART" id="SM00278"/>
    </source>
</evidence>
<feature type="domain" description="Helix-hairpin-helix DNA-binding motif class 1" evidence="7">
    <location>
        <begin position="73"/>
        <end position="92"/>
    </location>
</feature>
<sequence>MISYITGIIHTITPTSITLMTAGGVGYEITTTRTFASQQTVGQDIAVNTYLKVSEQAMQLFGFASAEERSFFELLLSVSGVGPRTAMNILGLGSITETESAISRGDATYLSAVQGIGKKTAERMVVELKSKVAGRQSTDDGQQSGTVMAEVVDALVSMGYEKGRVRDVVKGLEGENTEVLLRKALQSLAL</sequence>
<gene>
    <name evidence="6 8" type="primary">ruvA</name>
    <name evidence="8" type="ORF">COV60_01020</name>
</gene>
<evidence type="ECO:0000256" key="6">
    <source>
        <dbReference type="HAMAP-Rule" id="MF_00031"/>
    </source>
</evidence>
<dbReference type="Proteomes" id="UP000229782">
    <property type="component" value="Unassembled WGS sequence"/>
</dbReference>
<dbReference type="GO" id="GO:0009379">
    <property type="term" value="C:Holliday junction helicase complex"/>
    <property type="evidence" value="ECO:0007669"/>
    <property type="project" value="InterPro"/>
</dbReference>
<dbReference type="InterPro" id="IPR013849">
    <property type="entry name" value="DNA_helicase_Holl-junc_RuvA_I"/>
</dbReference>
<dbReference type="GO" id="GO:0009378">
    <property type="term" value="F:four-way junction helicase activity"/>
    <property type="evidence" value="ECO:0007669"/>
    <property type="project" value="InterPro"/>
</dbReference>
<dbReference type="EMBL" id="PCWM01000019">
    <property type="protein sequence ID" value="PIR03325.1"/>
    <property type="molecule type" value="Genomic_DNA"/>
</dbReference>
<evidence type="ECO:0000313" key="9">
    <source>
        <dbReference type="Proteomes" id="UP000229782"/>
    </source>
</evidence>
<dbReference type="NCBIfam" id="TIGR00084">
    <property type="entry name" value="ruvA"/>
    <property type="match status" value="1"/>
</dbReference>
<dbReference type="GO" id="GO:0005737">
    <property type="term" value="C:cytoplasm"/>
    <property type="evidence" value="ECO:0007669"/>
    <property type="project" value="UniProtKB-SubCell"/>
</dbReference>
<dbReference type="InterPro" id="IPR011114">
    <property type="entry name" value="RuvA_C"/>
</dbReference>
<dbReference type="GO" id="GO:0000400">
    <property type="term" value="F:four-way junction DNA binding"/>
    <property type="evidence" value="ECO:0007669"/>
    <property type="project" value="UniProtKB-UniRule"/>
</dbReference>
<dbReference type="Gene3D" id="1.10.150.20">
    <property type="entry name" value="5' to 3' exonuclease, C-terminal subdomain"/>
    <property type="match status" value="1"/>
</dbReference>
<dbReference type="SUPFAM" id="SSF50249">
    <property type="entry name" value="Nucleic acid-binding proteins"/>
    <property type="match status" value="1"/>
</dbReference>
<evidence type="ECO:0000313" key="8">
    <source>
        <dbReference type="EMBL" id="PIR03325.1"/>
    </source>
</evidence>
<proteinExistence type="inferred from homology"/>
<keyword evidence="5 6" id="KW-0234">DNA repair</keyword>
<organism evidence="8 9">
    <name type="scientific">Candidatus Magasanikbacteria bacterium CG11_big_fil_rev_8_21_14_0_20_43_7</name>
    <dbReference type="NCBI Taxonomy" id="1974654"/>
    <lineage>
        <taxon>Bacteria</taxon>
        <taxon>Candidatus Magasanikiibacteriota</taxon>
    </lineage>
</organism>
<dbReference type="InterPro" id="IPR012340">
    <property type="entry name" value="NA-bd_OB-fold"/>
</dbReference>
<protein>
    <recommendedName>
        <fullName evidence="6">Holliday junction branch migration complex subunit RuvA</fullName>
    </recommendedName>
</protein>
<keyword evidence="4 6" id="KW-0233">DNA recombination</keyword>
<dbReference type="Pfam" id="PF14520">
    <property type="entry name" value="HHH_5"/>
    <property type="match status" value="1"/>
</dbReference>
<dbReference type="GO" id="GO:0006281">
    <property type="term" value="P:DNA repair"/>
    <property type="evidence" value="ECO:0007669"/>
    <property type="project" value="UniProtKB-UniRule"/>
</dbReference>
<name>A0A2H0N5E9_9BACT</name>
<dbReference type="GO" id="GO:0006310">
    <property type="term" value="P:DNA recombination"/>
    <property type="evidence" value="ECO:0007669"/>
    <property type="project" value="UniProtKB-UniRule"/>
</dbReference>
<feature type="domain" description="Helix-hairpin-helix DNA-binding motif class 1" evidence="7">
    <location>
        <begin position="108"/>
        <end position="127"/>
    </location>
</feature>
<comment type="domain">
    <text evidence="6">Has three domains with a flexible linker between the domains II and III and assumes an 'L' shape. Domain III is highly mobile and contacts RuvB.</text>
</comment>
<keyword evidence="1 6" id="KW-0963">Cytoplasm</keyword>
<comment type="similarity">
    <text evidence="6">Belongs to the RuvA family.</text>
</comment>
<dbReference type="Gene3D" id="2.40.50.140">
    <property type="entry name" value="Nucleic acid-binding proteins"/>
    <property type="match status" value="1"/>
</dbReference>
<dbReference type="Pfam" id="PF01330">
    <property type="entry name" value="RuvA_N"/>
    <property type="match status" value="1"/>
</dbReference>
<evidence type="ECO:0000256" key="5">
    <source>
        <dbReference type="ARBA" id="ARBA00023204"/>
    </source>
</evidence>
<comment type="caution">
    <text evidence="8">The sequence shown here is derived from an EMBL/GenBank/DDBJ whole genome shotgun (WGS) entry which is preliminary data.</text>
</comment>
<keyword evidence="2 6" id="KW-0227">DNA damage</keyword>
<dbReference type="Gene3D" id="1.10.8.10">
    <property type="entry name" value="DNA helicase RuvA subunit, C-terminal domain"/>
    <property type="match status" value="1"/>
</dbReference>
<evidence type="ECO:0000256" key="3">
    <source>
        <dbReference type="ARBA" id="ARBA00023125"/>
    </source>
</evidence>
<dbReference type="SUPFAM" id="SSF46929">
    <property type="entry name" value="DNA helicase RuvA subunit, C-terminal domain"/>
    <property type="match status" value="1"/>
</dbReference>
<comment type="caution">
    <text evidence="6">Lacks conserved residue(s) required for the propagation of feature annotation.</text>
</comment>
<accession>A0A2H0N5E9</accession>
<evidence type="ECO:0000256" key="4">
    <source>
        <dbReference type="ARBA" id="ARBA00023172"/>
    </source>
</evidence>
<dbReference type="InterPro" id="IPR000085">
    <property type="entry name" value="RuvA"/>
</dbReference>
<evidence type="ECO:0000256" key="1">
    <source>
        <dbReference type="ARBA" id="ARBA00022490"/>
    </source>
</evidence>
<dbReference type="SUPFAM" id="SSF47781">
    <property type="entry name" value="RuvA domain 2-like"/>
    <property type="match status" value="1"/>
</dbReference>
<dbReference type="InterPro" id="IPR010994">
    <property type="entry name" value="RuvA_2-like"/>
</dbReference>
<dbReference type="CDD" id="cd14332">
    <property type="entry name" value="UBA_RuvA_C"/>
    <property type="match status" value="1"/>
</dbReference>
<dbReference type="InterPro" id="IPR003583">
    <property type="entry name" value="Hlx-hairpin-Hlx_DNA-bd_motif"/>
</dbReference>
<feature type="region of interest" description="Domain I" evidence="6">
    <location>
        <begin position="1"/>
        <end position="64"/>
    </location>
</feature>
<comment type="subcellular location">
    <subcellularLocation>
        <location evidence="6">Cytoplasm</location>
    </subcellularLocation>
</comment>
<dbReference type="GO" id="GO:0048476">
    <property type="term" value="C:Holliday junction resolvase complex"/>
    <property type="evidence" value="ECO:0007669"/>
    <property type="project" value="UniProtKB-UniRule"/>
</dbReference>
<keyword evidence="3 6" id="KW-0238">DNA-binding</keyword>
<comment type="function">
    <text evidence="6">The RuvA-RuvB-RuvC complex processes Holliday junction (HJ) DNA during genetic recombination and DNA repair, while the RuvA-RuvB complex plays an important role in the rescue of blocked DNA replication forks via replication fork reversal (RFR). RuvA specifically binds to HJ cruciform DNA, conferring on it an open structure. The RuvB hexamer acts as an ATP-dependent pump, pulling dsDNA into and through the RuvAB complex. HJ branch migration allows RuvC to scan DNA until it finds its consensus sequence, where it cleaves and resolves the cruciform DNA.</text>
</comment>
<dbReference type="AlphaFoldDB" id="A0A2H0N5E9"/>
<dbReference type="SMART" id="SM00278">
    <property type="entry name" value="HhH1"/>
    <property type="match status" value="2"/>
</dbReference>
<dbReference type="InterPro" id="IPR036267">
    <property type="entry name" value="RuvA_C_sf"/>
</dbReference>